<accession>A0A9D4L8A2</accession>
<feature type="compositionally biased region" description="Basic residues" evidence="7">
    <location>
        <begin position="365"/>
        <end position="375"/>
    </location>
</feature>
<dbReference type="GO" id="GO:0000027">
    <property type="term" value="P:ribosomal large subunit assembly"/>
    <property type="evidence" value="ECO:0007669"/>
    <property type="project" value="TreeGrafter"/>
</dbReference>
<feature type="region of interest" description="Disordered" evidence="7">
    <location>
        <begin position="358"/>
        <end position="387"/>
    </location>
</feature>
<evidence type="ECO:0000256" key="7">
    <source>
        <dbReference type="SAM" id="MobiDB-lite"/>
    </source>
</evidence>
<dbReference type="GO" id="GO:0008097">
    <property type="term" value="F:5S rRNA binding"/>
    <property type="evidence" value="ECO:0007669"/>
    <property type="project" value="TreeGrafter"/>
</dbReference>
<feature type="compositionally biased region" description="Basic and acidic residues" evidence="7">
    <location>
        <begin position="1"/>
        <end position="17"/>
    </location>
</feature>
<dbReference type="PANTHER" id="PTHR14211">
    <property type="entry name" value="GLIOMA SUPPRESSOR CANDIDATE REGION GENE 2"/>
    <property type="match status" value="1"/>
</dbReference>
<dbReference type="InterPro" id="IPR011687">
    <property type="entry name" value="Nop53/GLTSCR2"/>
</dbReference>
<dbReference type="PANTHER" id="PTHR14211:SF7">
    <property type="entry name" value="RIBOSOME BIOGENESIS PROTEIN NOP53"/>
    <property type="match status" value="1"/>
</dbReference>
<dbReference type="GO" id="GO:0005730">
    <property type="term" value="C:nucleolus"/>
    <property type="evidence" value="ECO:0007669"/>
    <property type="project" value="UniProtKB-SubCell"/>
</dbReference>
<sequence length="387" mass="44402">DQQSEQKDDDHFLEVTRKKQVKAPAHLREPTSLVPAVEIPHPGASYNPGYEEYQPTSLVPAVEIPHPGASYNPGYEEYQEEIVARTDGQTDRRTDGGDNHNIPTFFSKSVGIKILHPGVSYNPGYEEYQDTRNIRIRGVSGMKPTSLVPAVEIPHPRASYNPGYEDNQDLLKKAHITEEKKLQEEERIKRALDSKFPSAADAPTEATNLLEMSAGLFDEDSDNDTAPGDLEKLSVNPPVRRENKKDERRRKKEKARKEKLEAAKRQKEKRIKDNNFNRLRSIKREIKAEEAESEVKAKKRAEQRAQEAFKTKRLSKNKFVEPDLEVKLSDELVGSLRELRPEGHLLLDRFNSLMKRNMLEPRGAPGRKQKRKYKPRVFEKKSHKDVK</sequence>
<keyword evidence="6" id="KW-0539">Nucleus</keyword>
<organism evidence="8 9">
    <name type="scientific">Dreissena polymorpha</name>
    <name type="common">Zebra mussel</name>
    <name type="synonym">Mytilus polymorpha</name>
    <dbReference type="NCBI Taxonomy" id="45954"/>
    <lineage>
        <taxon>Eukaryota</taxon>
        <taxon>Metazoa</taxon>
        <taxon>Spiralia</taxon>
        <taxon>Lophotrochozoa</taxon>
        <taxon>Mollusca</taxon>
        <taxon>Bivalvia</taxon>
        <taxon>Autobranchia</taxon>
        <taxon>Heteroconchia</taxon>
        <taxon>Euheterodonta</taxon>
        <taxon>Imparidentia</taxon>
        <taxon>Neoheterodontei</taxon>
        <taxon>Myida</taxon>
        <taxon>Dreissenoidea</taxon>
        <taxon>Dreissenidae</taxon>
        <taxon>Dreissena</taxon>
    </lineage>
</organism>
<reference evidence="8" key="1">
    <citation type="journal article" date="2019" name="bioRxiv">
        <title>The Genome of the Zebra Mussel, Dreissena polymorpha: A Resource for Invasive Species Research.</title>
        <authorList>
            <person name="McCartney M.A."/>
            <person name="Auch B."/>
            <person name="Kono T."/>
            <person name="Mallez S."/>
            <person name="Zhang Y."/>
            <person name="Obille A."/>
            <person name="Becker A."/>
            <person name="Abrahante J.E."/>
            <person name="Garbe J."/>
            <person name="Badalamenti J.P."/>
            <person name="Herman A."/>
            <person name="Mangelson H."/>
            <person name="Liachko I."/>
            <person name="Sullivan S."/>
            <person name="Sone E.D."/>
            <person name="Koren S."/>
            <person name="Silverstein K.A.T."/>
            <person name="Beckman K.B."/>
            <person name="Gohl D.M."/>
        </authorList>
    </citation>
    <scope>NUCLEOTIDE SEQUENCE</scope>
    <source>
        <strain evidence="8">Duluth1</strain>
        <tissue evidence="8">Whole animal</tissue>
    </source>
</reference>
<dbReference type="GO" id="GO:0006364">
    <property type="term" value="P:rRNA processing"/>
    <property type="evidence" value="ECO:0007669"/>
    <property type="project" value="TreeGrafter"/>
</dbReference>
<gene>
    <name evidence="8" type="ORF">DPMN_095606</name>
</gene>
<evidence type="ECO:0000256" key="1">
    <source>
        <dbReference type="ARBA" id="ARBA00004604"/>
    </source>
</evidence>
<reference evidence="8" key="2">
    <citation type="submission" date="2020-11" db="EMBL/GenBank/DDBJ databases">
        <authorList>
            <person name="McCartney M.A."/>
            <person name="Auch B."/>
            <person name="Kono T."/>
            <person name="Mallez S."/>
            <person name="Becker A."/>
            <person name="Gohl D.M."/>
            <person name="Silverstein K.A.T."/>
            <person name="Koren S."/>
            <person name="Bechman K.B."/>
            <person name="Herman A."/>
            <person name="Abrahante J.E."/>
            <person name="Garbe J."/>
        </authorList>
    </citation>
    <scope>NUCLEOTIDE SEQUENCE</scope>
    <source>
        <strain evidence="8">Duluth1</strain>
        <tissue evidence="8">Whole animal</tissue>
    </source>
</reference>
<evidence type="ECO:0000256" key="6">
    <source>
        <dbReference type="ARBA" id="ARBA00023242"/>
    </source>
</evidence>
<feature type="region of interest" description="Disordered" evidence="7">
    <location>
        <begin position="217"/>
        <end position="275"/>
    </location>
</feature>
<keyword evidence="9" id="KW-1185">Reference proteome</keyword>
<feature type="compositionally biased region" description="Basic and acidic residues" evidence="7">
    <location>
        <begin position="255"/>
        <end position="275"/>
    </location>
</feature>
<feature type="compositionally biased region" description="Basic and acidic residues" evidence="7">
    <location>
        <begin position="376"/>
        <end position="387"/>
    </location>
</feature>
<dbReference type="Proteomes" id="UP000828390">
    <property type="component" value="Unassembled WGS sequence"/>
</dbReference>
<comment type="subcellular location">
    <subcellularLocation>
        <location evidence="1">Nucleus</location>
        <location evidence="1">Nucleolus</location>
    </subcellularLocation>
    <subcellularLocation>
        <location evidence="2">Nucleus</location>
        <location evidence="2">Nucleoplasm</location>
    </subcellularLocation>
</comment>
<evidence type="ECO:0000256" key="3">
    <source>
        <dbReference type="ARBA" id="ARBA00008838"/>
    </source>
</evidence>
<evidence type="ECO:0000313" key="9">
    <source>
        <dbReference type="Proteomes" id="UP000828390"/>
    </source>
</evidence>
<name>A0A9D4L8A2_DREPO</name>
<dbReference type="EMBL" id="JAIWYP010000003">
    <property type="protein sequence ID" value="KAH3853083.1"/>
    <property type="molecule type" value="Genomic_DNA"/>
</dbReference>
<feature type="non-terminal residue" evidence="8">
    <location>
        <position position="387"/>
    </location>
</feature>
<keyword evidence="5" id="KW-0690">Ribosome biogenesis</keyword>
<dbReference type="GO" id="GO:0005654">
    <property type="term" value="C:nucleoplasm"/>
    <property type="evidence" value="ECO:0007669"/>
    <property type="project" value="UniProtKB-SubCell"/>
</dbReference>
<dbReference type="AlphaFoldDB" id="A0A9D4L8A2"/>
<evidence type="ECO:0000256" key="4">
    <source>
        <dbReference type="ARBA" id="ARBA00018339"/>
    </source>
</evidence>
<evidence type="ECO:0000256" key="2">
    <source>
        <dbReference type="ARBA" id="ARBA00004642"/>
    </source>
</evidence>
<comment type="caution">
    <text evidence="8">The sequence shown here is derived from an EMBL/GenBank/DDBJ whole genome shotgun (WGS) entry which is preliminary data.</text>
</comment>
<comment type="similarity">
    <text evidence="3">Belongs to the NOP53 family.</text>
</comment>
<protein>
    <recommendedName>
        <fullName evidence="4">Ribosome biogenesis protein NOP53</fullName>
    </recommendedName>
</protein>
<dbReference type="Pfam" id="PF07767">
    <property type="entry name" value="Nop53"/>
    <property type="match status" value="2"/>
</dbReference>
<proteinExistence type="inferred from homology"/>
<feature type="region of interest" description="Disordered" evidence="7">
    <location>
        <begin position="1"/>
        <end position="52"/>
    </location>
</feature>
<evidence type="ECO:0000256" key="5">
    <source>
        <dbReference type="ARBA" id="ARBA00022517"/>
    </source>
</evidence>
<evidence type="ECO:0000313" key="8">
    <source>
        <dbReference type="EMBL" id="KAH3853083.1"/>
    </source>
</evidence>
<dbReference type="PIRSF" id="PIRSF017302">
    <property type="entry name" value="Gltscr2"/>
    <property type="match status" value="1"/>
</dbReference>